<dbReference type="Proteomes" id="UP000243937">
    <property type="component" value="Chromosome"/>
</dbReference>
<gene>
    <name evidence="3" type="ORF">CBP31_00890</name>
</gene>
<evidence type="ECO:0000313" key="4">
    <source>
        <dbReference type="Proteomes" id="UP000243937"/>
    </source>
</evidence>
<organism evidence="3 4">
    <name type="scientific">Oceanisphaera profunda</name>
    <dbReference type="NCBI Taxonomy" id="1416627"/>
    <lineage>
        <taxon>Bacteria</taxon>
        <taxon>Pseudomonadati</taxon>
        <taxon>Pseudomonadota</taxon>
        <taxon>Gammaproteobacteria</taxon>
        <taxon>Aeromonadales</taxon>
        <taxon>Aeromonadaceae</taxon>
        <taxon>Oceanisphaera</taxon>
    </lineage>
</organism>
<evidence type="ECO:0000313" key="3">
    <source>
        <dbReference type="EMBL" id="ART81366.1"/>
    </source>
</evidence>
<dbReference type="SUPFAM" id="SSF52540">
    <property type="entry name" value="P-loop containing nucleoside triphosphate hydrolases"/>
    <property type="match status" value="1"/>
</dbReference>
<dbReference type="PANTHER" id="PTHR30121:SF6">
    <property type="entry name" value="SLR6007 PROTEIN"/>
    <property type="match status" value="1"/>
</dbReference>
<dbReference type="RefSeq" id="WP_087034451.1">
    <property type="nucleotide sequence ID" value="NZ_CP021377.1"/>
</dbReference>
<dbReference type="InterPro" id="IPR051162">
    <property type="entry name" value="T4SS_component"/>
</dbReference>
<dbReference type="InterPro" id="IPR027417">
    <property type="entry name" value="P-loop_NTPase"/>
</dbReference>
<reference evidence="3 4" key="1">
    <citation type="journal article" date="2014" name="Int. J. Syst. Evol. Microbiol.">
        <title>Oceanisphaera profunda sp. nov., a marine bacterium isolated from deep-sea sediment, and emended description of the genus Oceanisphaera.</title>
        <authorList>
            <person name="Xu Z."/>
            <person name="Zhang X.Y."/>
            <person name="Su H.N."/>
            <person name="Yu Z.C."/>
            <person name="Liu C."/>
            <person name="Li H."/>
            <person name="Chen X.L."/>
            <person name="Song X.Y."/>
            <person name="Xie B.B."/>
            <person name="Qin Q.L."/>
            <person name="Zhou B.C."/>
            <person name="Shi M."/>
            <person name="Huang Y."/>
            <person name="Zhang Y.Z."/>
        </authorList>
    </citation>
    <scope>NUCLEOTIDE SEQUENCE [LARGE SCALE GENOMIC DNA]</scope>
    <source>
        <strain evidence="3 4">SM1222</strain>
    </source>
</reference>
<keyword evidence="3" id="KW-0067">ATP-binding</keyword>
<protein>
    <submittedName>
        <fullName evidence="3">ATP-binding protein</fullName>
    </submittedName>
</protein>
<dbReference type="InterPro" id="IPR033186">
    <property type="entry name" value="HerA_C"/>
</dbReference>
<name>A0A1Y0D2C4_9GAMM</name>
<dbReference type="AlphaFoldDB" id="A0A1Y0D2C4"/>
<dbReference type="GO" id="GO:0005524">
    <property type="term" value="F:ATP binding"/>
    <property type="evidence" value="ECO:0007669"/>
    <property type="project" value="UniProtKB-KW"/>
</dbReference>
<sequence>MSDKPSLLIGGNASGHFRMDASMANRHGLVAGATGTGKTITLQNLAENFSRLGVPVFLADVKGDLSGLAAPGRPHPKIDARIQQLHIADYQYRSVPTVFWDLFGVQGHHIRTTISAMGPLLLGSLLELNDTQSGVLYACFKVADDNGWLLLDLKDLRSMLSWLADNASELKSEYGNISSSSIGAIQRKLLVLEEQGAEHFFNEPAIELDDLIKTDFSGHGLVNVLDVTKLIHQSPKLYACFLIWLLAELFESLPEVGDGDRPKFVLFFDEAHLIFDGAADVLVNKIEQVVRLIRSKGVGVYFVTQSPTDIPEKVLGQLGMKIQHALRAFTPKDKKMVKAAAASFRQNPNLNTEQLITELGVGEALVSVLDAEGRPTPVEHVYIKPPESRVGPLTDAERAEYMMRSPYKGRYDNTVDRESAYELLKQKAERLAESTAYMEAQQAAQKQAHQEAERGAKKPAARKSTRQTPIEAMVKSAARSIGSQIGRQLIRGVLGSLFGKR</sequence>
<evidence type="ECO:0000256" key="1">
    <source>
        <dbReference type="SAM" id="MobiDB-lite"/>
    </source>
</evidence>
<dbReference type="Pfam" id="PF05872">
    <property type="entry name" value="HerA_C"/>
    <property type="match status" value="1"/>
</dbReference>
<feature type="region of interest" description="Disordered" evidence="1">
    <location>
        <begin position="441"/>
        <end position="469"/>
    </location>
</feature>
<feature type="domain" description="Helicase HerA-like C-terminal" evidence="2">
    <location>
        <begin position="13"/>
        <end position="500"/>
    </location>
</feature>
<keyword evidence="3" id="KW-0547">Nucleotide-binding</keyword>
<accession>A0A1Y0D2C4</accession>
<dbReference type="PANTHER" id="PTHR30121">
    <property type="entry name" value="UNCHARACTERIZED PROTEIN YJGR-RELATED"/>
    <property type="match status" value="1"/>
</dbReference>
<dbReference type="EMBL" id="CP021377">
    <property type="protein sequence ID" value="ART81366.1"/>
    <property type="molecule type" value="Genomic_DNA"/>
</dbReference>
<dbReference type="OrthoDB" id="9758751at2"/>
<dbReference type="Gene3D" id="3.40.50.300">
    <property type="entry name" value="P-loop containing nucleotide triphosphate hydrolases"/>
    <property type="match status" value="2"/>
</dbReference>
<dbReference type="CDD" id="cd01983">
    <property type="entry name" value="SIMIBI"/>
    <property type="match status" value="1"/>
</dbReference>
<keyword evidence="4" id="KW-1185">Reference proteome</keyword>
<proteinExistence type="predicted"/>
<evidence type="ECO:0000259" key="2">
    <source>
        <dbReference type="Pfam" id="PF05872"/>
    </source>
</evidence>
<dbReference type="KEGG" id="opf:CBP31_00890"/>